<reference evidence="1" key="1">
    <citation type="submission" date="2022-03" db="EMBL/GenBank/DDBJ databases">
        <authorList>
            <person name="Martin C."/>
        </authorList>
    </citation>
    <scope>NUCLEOTIDE SEQUENCE</scope>
</reference>
<dbReference type="Pfam" id="PF07525">
    <property type="entry name" value="SOCS_box"/>
    <property type="match status" value="1"/>
</dbReference>
<dbReference type="SMART" id="SM00969">
    <property type="entry name" value="SOCS_box"/>
    <property type="match status" value="1"/>
</dbReference>
<dbReference type="AlphaFoldDB" id="A0A8J1U8B7"/>
<dbReference type="InterPro" id="IPR036036">
    <property type="entry name" value="SOCS_box-like_dom_sf"/>
</dbReference>
<evidence type="ECO:0000313" key="2">
    <source>
        <dbReference type="Proteomes" id="UP000749559"/>
    </source>
</evidence>
<evidence type="ECO:0000313" key="1">
    <source>
        <dbReference type="EMBL" id="CAH1795588.1"/>
    </source>
</evidence>
<dbReference type="EMBL" id="CAIIXF020000009">
    <property type="protein sequence ID" value="CAH1795588.1"/>
    <property type="molecule type" value="Genomic_DNA"/>
</dbReference>
<gene>
    <name evidence="1" type="ORF">OFUS_LOCUS20108</name>
</gene>
<dbReference type="Gene3D" id="1.10.750.20">
    <property type="entry name" value="SOCS box"/>
    <property type="match status" value="1"/>
</dbReference>
<name>A0A8J1U8B7_OWEFU</name>
<dbReference type="SUPFAM" id="SSF82171">
    <property type="entry name" value="DPP6 N-terminal domain-like"/>
    <property type="match status" value="1"/>
</dbReference>
<proteinExistence type="predicted"/>
<dbReference type="Proteomes" id="UP000749559">
    <property type="component" value="Unassembled WGS sequence"/>
</dbReference>
<comment type="caution">
    <text evidence="1">The sequence shown here is derived from an EMBL/GenBank/DDBJ whole genome shotgun (WGS) entry which is preliminary data.</text>
</comment>
<sequence length="451" mass="51705">MFCVWKSKRSFDQLEIPYLPRNNKCEKMGAEESKAYSPVSSRTSSVRSCPGIDFPNHCRREQRAWSLLHQCTLEKWKEGHADAAGFKDTMLNCDGSIHKDCSPAFCINRQGIININKTSSIFSFRRRSKFTKMAEHFEYNHIPAQLSSVQNFHVKSVLGFRANLVVLHLVRNMATQFGLLDIKDNKFKGVFGKKSVEFNNDVVTAALSPDNCFCLIKVPYKTGSIYKHRLELYNIESKQHITMVSSYDLPGEHAHFCFDPRFSSSRIAVTNIFPDQVNSLSLVQTDNWSILATNTRVDDTRQELYPNLTDLMYTKDGTLVVAIVLDLTCHCREKKTMRNYRPVDVSVFIFNADTTSTLHCMKYKRYTCGQHLCPVNYMPIFSQSSNRIGIVANIPDIPDRHYVQVYKLPAQINLQSLCRIVILDTFNSDAVPKLPLPPKLINYLNFVPEFH</sequence>
<protein>
    <submittedName>
        <fullName evidence="1">Uncharacterized protein</fullName>
    </submittedName>
</protein>
<dbReference type="InterPro" id="IPR001496">
    <property type="entry name" value="SOCS_box"/>
</dbReference>
<organism evidence="1 2">
    <name type="scientific">Owenia fusiformis</name>
    <name type="common">Polychaete worm</name>
    <dbReference type="NCBI Taxonomy" id="6347"/>
    <lineage>
        <taxon>Eukaryota</taxon>
        <taxon>Metazoa</taxon>
        <taxon>Spiralia</taxon>
        <taxon>Lophotrochozoa</taxon>
        <taxon>Annelida</taxon>
        <taxon>Polychaeta</taxon>
        <taxon>Sedentaria</taxon>
        <taxon>Canalipalpata</taxon>
        <taxon>Sabellida</taxon>
        <taxon>Oweniida</taxon>
        <taxon>Oweniidae</taxon>
        <taxon>Owenia</taxon>
    </lineage>
</organism>
<dbReference type="CDD" id="cd03717">
    <property type="entry name" value="SOCS_SOCS_like"/>
    <property type="match status" value="1"/>
</dbReference>
<dbReference type="GO" id="GO:0035556">
    <property type="term" value="P:intracellular signal transduction"/>
    <property type="evidence" value="ECO:0007669"/>
    <property type="project" value="InterPro"/>
</dbReference>
<keyword evidence="2" id="KW-1185">Reference proteome</keyword>
<dbReference type="SUPFAM" id="SSF158235">
    <property type="entry name" value="SOCS box-like"/>
    <property type="match status" value="1"/>
</dbReference>
<dbReference type="OrthoDB" id="6310284at2759"/>
<accession>A0A8J1U8B7</accession>
<dbReference type="PROSITE" id="PS50225">
    <property type="entry name" value="SOCS"/>
    <property type="match status" value="1"/>
</dbReference>